<evidence type="ECO:0000313" key="2">
    <source>
        <dbReference type="EMBL" id="TWV19414.1"/>
    </source>
</evidence>
<gene>
    <name evidence="2" type="ORF">FRZ02_24355</name>
</gene>
<reference evidence="3" key="1">
    <citation type="journal article" date="2019" name="Microbiol. Resour. Announc.">
        <title>Draft Genomic Sequences of Streptomyces misionensis and Streptomyces albidoflavus, bacteria applied for phytopathogen biocontrol.</title>
        <authorList>
            <person name="Pylro V."/>
            <person name="Dias A."/>
            <person name="Andreote F."/>
            <person name="Varani A."/>
            <person name="Andreote C."/>
            <person name="Bernardo E."/>
            <person name="Martins T."/>
        </authorList>
    </citation>
    <scope>NUCLEOTIDE SEQUENCE [LARGE SCALE GENOMIC DNA]</scope>
    <source>
        <strain evidence="3">77</strain>
    </source>
</reference>
<dbReference type="EMBL" id="VOGX01000054">
    <property type="protein sequence ID" value="TWV19414.1"/>
    <property type="molecule type" value="Genomic_DNA"/>
</dbReference>
<keyword evidence="3" id="KW-1185">Reference proteome</keyword>
<name>A0ABY3GSC0_9ACTN</name>
<protein>
    <submittedName>
        <fullName evidence="2">Uncharacterized protein</fullName>
    </submittedName>
</protein>
<evidence type="ECO:0000256" key="1">
    <source>
        <dbReference type="SAM" id="MobiDB-lite"/>
    </source>
</evidence>
<proteinExistence type="predicted"/>
<organism evidence="2 3">
    <name type="scientific">Streptomyces albidoflavus</name>
    <dbReference type="NCBI Taxonomy" id="1886"/>
    <lineage>
        <taxon>Bacteria</taxon>
        <taxon>Bacillati</taxon>
        <taxon>Actinomycetota</taxon>
        <taxon>Actinomycetes</taxon>
        <taxon>Kitasatosporales</taxon>
        <taxon>Streptomycetaceae</taxon>
        <taxon>Streptomyces</taxon>
        <taxon>Streptomyces albidoflavus group</taxon>
    </lineage>
</organism>
<sequence length="184" mass="18458">MVEVHDGEPGAARVPGHGRRVRPRGPPRAGGEDSGVGGGGGPGVAGAGAGAGAGGLHVRPAATRVVPAGAAVARGELSGPQGQDRHAPGGQVERGRQVGVHAALLPSGWDSGQTAAWAVWAAMRAGTPARSRAVRSNPHWHHDRADAGAAGDGGATMCSQRTACRGLEALMRRPPDRWRGWGSG</sequence>
<feature type="region of interest" description="Disordered" evidence="1">
    <location>
        <begin position="1"/>
        <end position="43"/>
    </location>
</feature>
<feature type="compositionally biased region" description="Basic residues" evidence="1">
    <location>
        <begin position="16"/>
        <end position="25"/>
    </location>
</feature>
<feature type="compositionally biased region" description="Gly residues" evidence="1">
    <location>
        <begin position="32"/>
        <end position="43"/>
    </location>
</feature>
<accession>A0ABY3GSC0</accession>
<evidence type="ECO:0000313" key="3">
    <source>
        <dbReference type="Proteomes" id="UP000318052"/>
    </source>
</evidence>
<comment type="caution">
    <text evidence="2">The sequence shown here is derived from an EMBL/GenBank/DDBJ whole genome shotgun (WGS) entry which is preliminary data.</text>
</comment>
<dbReference type="Proteomes" id="UP000318052">
    <property type="component" value="Unassembled WGS sequence"/>
</dbReference>